<proteinExistence type="predicted"/>
<evidence type="ECO:0000313" key="1">
    <source>
        <dbReference type="EMBL" id="QIB65154.1"/>
    </source>
</evidence>
<dbReference type="RefSeq" id="WP_163494395.1">
    <property type="nucleotide sequence ID" value="NZ_CP048711.1"/>
</dbReference>
<protein>
    <recommendedName>
        <fullName evidence="3">RiboL-PSP-HEPN domain-containing protein</fullName>
    </recommendedName>
</protein>
<dbReference type="EMBL" id="CP048711">
    <property type="protein sequence ID" value="QIB65154.1"/>
    <property type="molecule type" value="Genomic_DNA"/>
</dbReference>
<sequence>MDQKRVTAFHTLSWSIYDSWSELLAGTRFLLDILENDSCDEIAKRNLLRLVVVSSSQMAEVMLFTQLEKIVNSHPDSVKRLFDYELRKRISFSEARTKWPEILTGRTFNFGCEPMQSMELLYKCRNDAIHHTAKCPSENIGESAFYTAIESSKCIYNHFNPDNWNDCEYRTFVDNNLPKTKSLLKQVLGG</sequence>
<evidence type="ECO:0000313" key="2">
    <source>
        <dbReference type="Proteomes" id="UP000477680"/>
    </source>
</evidence>
<dbReference type="KEGG" id="kim:G3T16_06790"/>
<reference evidence="1 2" key="1">
    <citation type="submission" date="2020-02" db="EMBL/GenBank/DDBJ databases">
        <title>Genome sequencing for Kineobactrum sp. M2.</title>
        <authorList>
            <person name="Park S.-J."/>
        </authorList>
    </citation>
    <scope>NUCLEOTIDE SEQUENCE [LARGE SCALE GENOMIC DNA]</scope>
    <source>
        <strain evidence="1 2">M2</strain>
    </source>
</reference>
<dbReference type="AlphaFoldDB" id="A0A6C0U6S5"/>
<name>A0A6C0U6S5_9GAMM</name>
<organism evidence="1 2">
    <name type="scientific">Kineobactrum salinum</name>
    <dbReference type="NCBI Taxonomy" id="2708301"/>
    <lineage>
        <taxon>Bacteria</taxon>
        <taxon>Pseudomonadati</taxon>
        <taxon>Pseudomonadota</taxon>
        <taxon>Gammaproteobacteria</taxon>
        <taxon>Cellvibrionales</taxon>
        <taxon>Halieaceae</taxon>
        <taxon>Kineobactrum</taxon>
    </lineage>
</organism>
<keyword evidence="2" id="KW-1185">Reference proteome</keyword>
<evidence type="ECO:0008006" key="3">
    <source>
        <dbReference type="Google" id="ProtNLM"/>
    </source>
</evidence>
<gene>
    <name evidence="1" type="ORF">G3T16_06790</name>
</gene>
<dbReference type="Proteomes" id="UP000477680">
    <property type="component" value="Chromosome"/>
</dbReference>
<accession>A0A6C0U6S5</accession>